<dbReference type="PANTHER" id="PTHR43617:SF20">
    <property type="entry name" value="N-ALPHA-ACETYLTRANSFERASE RIMI"/>
    <property type="match status" value="1"/>
</dbReference>
<dbReference type="Proteomes" id="UP001220064">
    <property type="component" value="Chromosome"/>
</dbReference>
<dbReference type="SUPFAM" id="SSF55729">
    <property type="entry name" value="Acyl-CoA N-acyltransferases (Nat)"/>
    <property type="match status" value="1"/>
</dbReference>
<reference evidence="2 3" key="1">
    <citation type="submission" date="2020-10" db="EMBL/GenBank/DDBJ databases">
        <title>Complete genome sequence of Corynebacterium massiliense DSM 45435, type strain of Corynebacterium massiliense.</title>
        <authorList>
            <person name="Busche T."/>
            <person name="Kalinowski J."/>
            <person name="Ruckert C."/>
        </authorList>
    </citation>
    <scope>NUCLEOTIDE SEQUENCE [LARGE SCALE GENOMIC DNA]</scope>
    <source>
        <strain evidence="2 3">DSM 45435</strain>
    </source>
</reference>
<sequence>MDLTHVNDTEITFRAATDGDRTYLKRLYFLAYVFGDEYAELDAGFETDLPHYLEEWSADHDGAIIAESNLGVPAGGAWLRFFRGATQGDAYMANRKDPDNPEERATEHDPRTIPEVCIAVERRYAGLKVGQELLRRACDLAKEQGAPAIALWVDPDNPRARRLYEREGFEDIDVPGHVDEPTMIKRLR</sequence>
<dbReference type="GO" id="GO:0035447">
    <property type="term" value="F:mycothiol synthase activity"/>
    <property type="evidence" value="ECO:0007669"/>
    <property type="project" value="UniProtKB-EC"/>
</dbReference>
<dbReference type="EC" id="2.3.1.189" evidence="2"/>
<keyword evidence="2" id="KW-0012">Acyltransferase</keyword>
<proteinExistence type="predicted"/>
<organism evidence="2 3">
    <name type="scientific">Corynebacterium massiliense DSM 45435</name>
    <dbReference type="NCBI Taxonomy" id="1121364"/>
    <lineage>
        <taxon>Bacteria</taxon>
        <taxon>Bacillati</taxon>
        <taxon>Actinomycetota</taxon>
        <taxon>Actinomycetes</taxon>
        <taxon>Mycobacteriales</taxon>
        <taxon>Corynebacteriaceae</taxon>
        <taxon>Corynebacterium</taxon>
    </lineage>
</organism>
<evidence type="ECO:0000313" key="3">
    <source>
        <dbReference type="Proteomes" id="UP001220064"/>
    </source>
</evidence>
<dbReference type="InterPro" id="IPR000182">
    <property type="entry name" value="GNAT_dom"/>
</dbReference>
<accession>A0ABY7U8C6</accession>
<dbReference type="InterPro" id="IPR050276">
    <property type="entry name" value="MshD_Acetyltransferase"/>
</dbReference>
<gene>
    <name evidence="2" type="primary">mshD1</name>
    <name evidence="2" type="ORF">CMASS_02365</name>
</gene>
<evidence type="ECO:0000313" key="2">
    <source>
        <dbReference type="EMBL" id="WCZ31932.1"/>
    </source>
</evidence>
<keyword evidence="3" id="KW-1185">Reference proteome</keyword>
<dbReference type="PROSITE" id="PS51186">
    <property type="entry name" value="GNAT"/>
    <property type="match status" value="1"/>
</dbReference>
<dbReference type="InterPro" id="IPR016181">
    <property type="entry name" value="Acyl_CoA_acyltransferase"/>
</dbReference>
<dbReference type="Gene3D" id="3.40.630.30">
    <property type="match status" value="1"/>
</dbReference>
<dbReference type="RefSeq" id="WP_022862637.1">
    <property type="nucleotide sequence ID" value="NZ_ATVG01000003.1"/>
</dbReference>
<name>A0ABY7U8C6_9CORY</name>
<dbReference type="Pfam" id="PF00583">
    <property type="entry name" value="Acetyltransf_1"/>
    <property type="match status" value="1"/>
</dbReference>
<evidence type="ECO:0000259" key="1">
    <source>
        <dbReference type="PROSITE" id="PS51186"/>
    </source>
</evidence>
<feature type="domain" description="N-acetyltransferase" evidence="1">
    <location>
        <begin position="11"/>
        <end position="188"/>
    </location>
</feature>
<keyword evidence="2" id="KW-0808">Transferase</keyword>
<protein>
    <submittedName>
        <fullName evidence="2">Mycothiol acetyltransferase</fullName>
        <ecNumber evidence="2">2.3.1.189</ecNumber>
    </submittedName>
</protein>
<dbReference type="EMBL" id="CP063189">
    <property type="protein sequence ID" value="WCZ31932.1"/>
    <property type="molecule type" value="Genomic_DNA"/>
</dbReference>
<dbReference type="CDD" id="cd04301">
    <property type="entry name" value="NAT_SF"/>
    <property type="match status" value="1"/>
</dbReference>
<dbReference type="PANTHER" id="PTHR43617">
    <property type="entry name" value="L-AMINO ACID N-ACETYLTRANSFERASE"/>
    <property type="match status" value="1"/>
</dbReference>